<evidence type="ECO:0000313" key="2">
    <source>
        <dbReference type="EMBL" id="KAG0264320.1"/>
    </source>
</evidence>
<organism evidence="2 3">
    <name type="scientific">Mortierella polycephala</name>
    <dbReference type="NCBI Taxonomy" id="41804"/>
    <lineage>
        <taxon>Eukaryota</taxon>
        <taxon>Fungi</taxon>
        <taxon>Fungi incertae sedis</taxon>
        <taxon>Mucoromycota</taxon>
        <taxon>Mortierellomycotina</taxon>
        <taxon>Mortierellomycetes</taxon>
        <taxon>Mortierellales</taxon>
        <taxon>Mortierellaceae</taxon>
        <taxon>Mortierella</taxon>
    </lineage>
</organism>
<dbReference type="InterPro" id="IPR011333">
    <property type="entry name" value="SKP1/BTB/POZ_sf"/>
</dbReference>
<keyword evidence="3" id="KW-1185">Reference proteome</keyword>
<gene>
    <name evidence="2" type="ORF">BG011_007068</name>
</gene>
<sequence length="1510" mass="169711">MRTAELINLLRSHDRTSPSTKAHLAALDQSRVIHLLGELSNWQLVELRKYHDRQAGPTAPETQQQGSIRGQIRNTLLAIQVVLDSATALANESETETGTGFGSFKAETSKTSMPAVLLDDKHKDKILERFLKPILIGMAPLGSRIDSTSIQQMCAKIICFCTSPSTRNAPFPPQDVARKMISMSGDGPEHAGRSRGEMQSSNGNWAMESKADAVVGLSSLLRSPVIKLQEYAIRILTSHRFLIQMDRSWEILPYLRPVLEALKDNLGRMISDLPTYLFDLEVDINNGDLEIAEKDQNGVGTSDQTRGELGKDLEMALEVQSKGLVLLQCFFQEAAKGIAPSNPTKAADPQDSVRNRLEKLNLAADMSLLTDLWTATLHIVLVDKLEFSASDRLILATSATIYWSCWVFRDPAYALVMAEGSDTLMAWYSYYIIPRDHQGASSGTIATEVAETTTTSRLISKDLKHQGSVLEYLSKLILNLVSPKCSNLTLFSGRRPVVILMIRRTIEFLENILESSLPLVEPPIPGQEDLQSDSTKTVSHSVGVIRQKPGILDAMLGILVGCFGVTREGDDLMLRSRLLNALVLLLSDIQNLFAIPHLPRTTARRIHQLSLNLLHSILSRHATLPEIEDIAMMHWELGYKGLVSLIMLPLEKEMDAISGPVDEPDAKEESLDMDIGLKGLRVFSHFWKHHAKGRYILSDLFGPRFYQTRMIGFLVDQRKDSTPQIMKITNERTKLLLESMVYFGVESGVRINMRERWSSLPFITMLLGASMKRLESCWYSVKDTLSRMVAHACFQALRNFWYDRQGLLQLIDLDISQAEVAHWESRMPSSLVSTELSSPLSHSIVPLLLSILAPPGTTWSSQLMLGSDGAQQNKPRRLRQPLMERNDIILIEAALMLAQLSQFLGCQQRLVIKPGAVWMLCRMTVERSLIADKERDRSIDPSITVADPDDGASRDQLEKALFETLTKVMSAPDLAKSLVSNNTITELFAAVVEMDRPFWFHRTSLVLESPRRTMAGAAETNKGDVEMSIENSVNTHAYPILPVPSQHDLHQQLLRHFQTAMAPLRDQFERIYQYVGGRRSLQNAGDSGENVYWLREYCALVYLYTMEQPSAASPLQWGSKIDKAALLNSESVFGVACRMLTLEIEYDSIDEVQDAEQISSQDPTATSSRHEDIICAEREEATLRRFSAGLAIQSLSWAHVDRWRRQHQELMHSFAGLKTTEWQAHVAALNDTTDPAEEVTPIEFLVKDRVISFPDRLCLSRSSSYFHTLLLGDYMESFQHQIQLQDVDPDELEMLLEVLKESRLTVDLLLPEDLPFATVLRLMVCADRFMVGFVKRLAEAWILETLSARELKHYELEDDASAEAKSGDANLKHIMDTSAGGIQDKRLKLDDNAPNINQDGDQHEDVFVMENQGRSQANDEDVDKDEEDEESIQECLLLVYEICTATYHGNIYNPEHTFFALVWDVLKRMILRLGSVAITPRFAAMLDHGGEEKISELLQALYELVLDTSP</sequence>
<dbReference type="SMART" id="SM00225">
    <property type="entry name" value="BTB"/>
    <property type="match status" value="1"/>
</dbReference>
<evidence type="ECO:0000313" key="3">
    <source>
        <dbReference type="Proteomes" id="UP000726737"/>
    </source>
</evidence>
<dbReference type="Gene3D" id="3.30.710.10">
    <property type="entry name" value="Potassium Channel Kv1.1, Chain A"/>
    <property type="match status" value="1"/>
</dbReference>
<dbReference type="Pfam" id="PF00651">
    <property type="entry name" value="BTB"/>
    <property type="match status" value="1"/>
</dbReference>
<dbReference type="SUPFAM" id="SSF54695">
    <property type="entry name" value="POZ domain"/>
    <property type="match status" value="1"/>
</dbReference>
<protein>
    <recommendedName>
        <fullName evidence="1">BTB domain-containing protein</fullName>
    </recommendedName>
</protein>
<evidence type="ECO:0000259" key="1">
    <source>
        <dbReference type="PROSITE" id="PS50097"/>
    </source>
</evidence>
<dbReference type="Proteomes" id="UP000726737">
    <property type="component" value="Unassembled WGS sequence"/>
</dbReference>
<feature type="domain" description="BTB" evidence="1">
    <location>
        <begin position="1240"/>
        <end position="1308"/>
    </location>
</feature>
<comment type="caution">
    <text evidence="2">The sequence shown here is derived from an EMBL/GenBank/DDBJ whole genome shotgun (WGS) entry which is preliminary data.</text>
</comment>
<proteinExistence type="predicted"/>
<dbReference type="PROSITE" id="PS50097">
    <property type="entry name" value="BTB"/>
    <property type="match status" value="1"/>
</dbReference>
<dbReference type="OrthoDB" id="194443at2759"/>
<accession>A0A9P6QAK6</accession>
<name>A0A9P6QAK6_9FUNG</name>
<dbReference type="EMBL" id="JAAAJA010000053">
    <property type="protein sequence ID" value="KAG0264320.1"/>
    <property type="molecule type" value="Genomic_DNA"/>
</dbReference>
<dbReference type="InterPro" id="IPR000210">
    <property type="entry name" value="BTB/POZ_dom"/>
</dbReference>
<reference evidence="2" key="1">
    <citation type="journal article" date="2020" name="Fungal Divers.">
        <title>Resolving the Mortierellaceae phylogeny through synthesis of multi-gene phylogenetics and phylogenomics.</title>
        <authorList>
            <person name="Vandepol N."/>
            <person name="Liber J."/>
            <person name="Desiro A."/>
            <person name="Na H."/>
            <person name="Kennedy M."/>
            <person name="Barry K."/>
            <person name="Grigoriev I.V."/>
            <person name="Miller A.N."/>
            <person name="O'Donnell K."/>
            <person name="Stajich J.E."/>
            <person name="Bonito G."/>
        </authorList>
    </citation>
    <scope>NUCLEOTIDE SEQUENCE</scope>
    <source>
        <strain evidence="2">KOD948</strain>
    </source>
</reference>